<dbReference type="RefSeq" id="WP_390298631.1">
    <property type="nucleotide sequence ID" value="NZ_JBHULI010000003.1"/>
</dbReference>
<gene>
    <name evidence="2" type="ORF">ACFSVN_03410</name>
</gene>
<sequence length="429" mass="49127">MAHKKVLIITYYWPPSGGAGVQRWVKFCKYLPKFEIQPIVLTVKDGTYPILDPSLEEDISDDLPIHYSKSIEPYLLFARLTGKTDRQVSTPATAFSTEGGFIQKLGVWIRSNFFIPDARIGWVPATLSKAKEIIRKEDVEVVITTGPPNSTHVIGNKIKNWRPDLKWIMDMRDPWSQIFYNETLPRTSLAQNIDETLERKALKTADEVIVVSNGMAELQRNIFKRKYHVIPNGFDHEDFSDRPSRAAKNKFTVKYIGSMTEPAIPYNFFEAINYLSDEHRDRISIDFFGSYNQKVTAVIEEYNLGGIVNFQGYLPHLEAKAEMASADLLLLVIPRSRHNELILTGKLFDYIAAEQPILCIGPSEGDAAQIIKEYQLGVCFNYNEIKPIQNTLQKLLDGGKISYQKWNSDFQHHPFSRYTLTEKLLELIE</sequence>
<dbReference type="Gene3D" id="3.40.50.2000">
    <property type="entry name" value="Glycogen Phosphorylase B"/>
    <property type="match status" value="2"/>
</dbReference>
<name>A0ABW5JHH9_9BACT</name>
<dbReference type="EMBL" id="JBHULI010000003">
    <property type="protein sequence ID" value="MFD2531487.1"/>
    <property type="molecule type" value="Genomic_DNA"/>
</dbReference>
<accession>A0ABW5JHH9</accession>
<dbReference type="PANTHER" id="PTHR12526">
    <property type="entry name" value="GLYCOSYLTRANSFERASE"/>
    <property type="match status" value="1"/>
</dbReference>
<evidence type="ECO:0000313" key="2">
    <source>
        <dbReference type="EMBL" id="MFD2531487.1"/>
    </source>
</evidence>
<feature type="domain" description="Glycosyltransferase subfamily 4-like N-terminal" evidence="1">
    <location>
        <begin position="104"/>
        <end position="237"/>
    </location>
</feature>
<organism evidence="2 3">
    <name type="scientific">Gracilimonas halophila</name>
    <dbReference type="NCBI Taxonomy" id="1834464"/>
    <lineage>
        <taxon>Bacteria</taxon>
        <taxon>Pseudomonadati</taxon>
        <taxon>Balneolota</taxon>
        <taxon>Balneolia</taxon>
        <taxon>Balneolales</taxon>
        <taxon>Balneolaceae</taxon>
        <taxon>Gracilimonas</taxon>
    </lineage>
</organism>
<dbReference type="SUPFAM" id="SSF53756">
    <property type="entry name" value="UDP-Glycosyltransferase/glycogen phosphorylase"/>
    <property type="match status" value="1"/>
</dbReference>
<comment type="caution">
    <text evidence="2">The sequence shown here is derived from an EMBL/GenBank/DDBJ whole genome shotgun (WGS) entry which is preliminary data.</text>
</comment>
<protein>
    <submittedName>
        <fullName evidence="2">Glycosyltransferase family 4 protein</fullName>
    </submittedName>
</protein>
<dbReference type="InterPro" id="IPR028098">
    <property type="entry name" value="Glyco_trans_4-like_N"/>
</dbReference>
<dbReference type="PANTHER" id="PTHR12526:SF630">
    <property type="entry name" value="GLYCOSYLTRANSFERASE"/>
    <property type="match status" value="1"/>
</dbReference>
<dbReference type="Pfam" id="PF13439">
    <property type="entry name" value="Glyco_transf_4"/>
    <property type="match status" value="1"/>
</dbReference>
<dbReference type="Proteomes" id="UP001597460">
    <property type="component" value="Unassembled WGS sequence"/>
</dbReference>
<dbReference type="CDD" id="cd03794">
    <property type="entry name" value="GT4_WbuB-like"/>
    <property type="match status" value="1"/>
</dbReference>
<keyword evidence="3" id="KW-1185">Reference proteome</keyword>
<evidence type="ECO:0000259" key="1">
    <source>
        <dbReference type="Pfam" id="PF13439"/>
    </source>
</evidence>
<reference evidence="3" key="1">
    <citation type="journal article" date="2019" name="Int. J. Syst. Evol. Microbiol.">
        <title>The Global Catalogue of Microorganisms (GCM) 10K type strain sequencing project: providing services to taxonomists for standard genome sequencing and annotation.</title>
        <authorList>
            <consortium name="The Broad Institute Genomics Platform"/>
            <consortium name="The Broad Institute Genome Sequencing Center for Infectious Disease"/>
            <person name="Wu L."/>
            <person name="Ma J."/>
        </authorList>
    </citation>
    <scope>NUCLEOTIDE SEQUENCE [LARGE SCALE GENOMIC DNA]</scope>
    <source>
        <strain evidence="3">KCTC 52042</strain>
    </source>
</reference>
<proteinExistence type="predicted"/>
<evidence type="ECO:0000313" key="3">
    <source>
        <dbReference type="Proteomes" id="UP001597460"/>
    </source>
</evidence>